<dbReference type="AlphaFoldDB" id="W8LA29"/>
<reference evidence="2" key="2">
    <citation type="submission" date="2014-02" db="EMBL/GenBank/DDBJ databases">
        <title>Draft Genome Sequence of extremely halophilic bacteria Halorhodospira halochloris.</title>
        <authorList>
            <person name="Singh K.S."/>
        </authorList>
    </citation>
    <scope>NUCLEOTIDE SEQUENCE [LARGE SCALE GENOMIC DNA]</scope>
    <source>
        <strain evidence="2">A</strain>
    </source>
</reference>
<dbReference type="Proteomes" id="UP000019442">
    <property type="component" value="Chromosome"/>
</dbReference>
<gene>
    <name evidence="1" type="ORF">M911_06845</name>
</gene>
<organism evidence="1 2">
    <name type="scientific">Ectothiorhodospira haloalkaliphila</name>
    <dbReference type="NCBI Taxonomy" id="421628"/>
    <lineage>
        <taxon>Bacteria</taxon>
        <taxon>Pseudomonadati</taxon>
        <taxon>Pseudomonadota</taxon>
        <taxon>Gammaproteobacteria</taxon>
        <taxon>Chromatiales</taxon>
        <taxon>Ectothiorhodospiraceae</taxon>
        <taxon>Ectothiorhodospira</taxon>
    </lineage>
</organism>
<name>W8LA29_9GAMM</name>
<evidence type="ECO:0000313" key="2">
    <source>
        <dbReference type="Proteomes" id="UP000019442"/>
    </source>
</evidence>
<evidence type="ECO:0000313" key="1">
    <source>
        <dbReference type="EMBL" id="AHK80655.1"/>
    </source>
</evidence>
<dbReference type="HOGENOM" id="CLU_1419708_0_0_6"/>
<dbReference type="EMBL" id="CP007268">
    <property type="protein sequence ID" value="AHK80655.1"/>
    <property type="molecule type" value="Genomic_DNA"/>
</dbReference>
<proteinExistence type="predicted"/>
<sequence>MPKLLRAFQQFFREQADAWLERFDYKEAGPQLLMQAFLQRIVNGGGRISREYGLGRKRTDLFIEWPTDPARGFHGPMQRIVIELKLQRGTLEGVISQGLVQTVAYASQGTRPVGHVYPLLTPRWHSLRRPGCAAPSDRAAVRGDGWWDGSWMRSSAYSGARLPLIPRQACHPFQGKAATDSTARLPPRQRR</sequence>
<keyword evidence="2" id="KW-1185">Reference proteome</keyword>
<reference evidence="1 2" key="1">
    <citation type="journal article" date="2014" name="J Genomics">
        <title>Draft Genome Sequence of the Extremely Halophilic Phototrophic Purple Sulfur Bacterium Halorhodospira halochloris.</title>
        <authorList>
            <person name="Singh K.S."/>
            <person name="Kirksey J."/>
            <person name="Hoff W.D."/>
            <person name="Deole R."/>
        </authorList>
    </citation>
    <scope>NUCLEOTIDE SEQUENCE [LARGE SCALE GENOMIC DNA]</scope>
    <source>
        <strain evidence="1 2">A</strain>
    </source>
</reference>
<dbReference type="PATRIC" id="fig|1354791.3.peg.1830"/>
<dbReference type="KEGG" id="hhc:M911_06845"/>
<protein>
    <submittedName>
        <fullName evidence="1">Uncharacterized protein</fullName>
    </submittedName>
</protein>
<accession>W8LA29</accession>